<reference evidence="2" key="1">
    <citation type="submission" date="2013-07" db="EMBL/GenBank/DDBJ databases">
        <title>The genome of Eucalyptus grandis.</title>
        <authorList>
            <person name="Schmutz J."/>
            <person name="Hayes R."/>
            <person name="Myburg A."/>
            <person name="Tuskan G."/>
            <person name="Grattapaglia D."/>
            <person name="Rokhsar D.S."/>
        </authorList>
    </citation>
    <scope>NUCLEOTIDE SEQUENCE</scope>
    <source>
        <tissue evidence="2">Leaf extractions</tissue>
    </source>
</reference>
<gene>
    <name evidence="2" type="ORF">EUGRSUZ_B03571</name>
</gene>
<protein>
    <submittedName>
        <fullName evidence="2">Uncharacterized protein</fullName>
    </submittedName>
</protein>
<dbReference type="Gramene" id="KCW87021">
    <property type="protein sequence ID" value="KCW87021"/>
    <property type="gene ID" value="EUGRSUZ_B03571"/>
</dbReference>
<keyword evidence="1" id="KW-0812">Transmembrane</keyword>
<feature type="transmembrane region" description="Helical" evidence="1">
    <location>
        <begin position="95"/>
        <end position="113"/>
    </location>
</feature>
<feature type="transmembrane region" description="Helical" evidence="1">
    <location>
        <begin position="24"/>
        <end position="45"/>
    </location>
</feature>
<dbReference type="AlphaFoldDB" id="A0A059D9E9"/>
<dbReference type="InParanoid" id="A0A059D9E9"/>
<keyword evidence="1" id="KW-0472">Membrane</keyword>
<keyword evidence="1" id="KW-1133">Transmembrane helix</keyword>
<organism evidence="2">
    <name type="scientific">Eucalyptus grandis</name>
    <name type="common">Flooded gum</name>
    <dbReference type="NCBI Taxonomy" id="71139"/>
    <lineage>
        <taxon>Eukaryota</taxon>
        <taxon>Viridiplantae</taxon>
        <taxon>Streptophyta</taxon>
        <taxon>Embryophyta</taxon>
        <taxon>Tracheophyta</taxon>
        <taxon>Spermatophyta</taxon>
        <taxon>Magnoliopsida</taxon>
        <taxon>eudicotyledons</taxon>
        <taxon>Gunneridae</taxon>
        <taxon>Pentapetalae</taxon>
        <taxon>rosids</taxon>
        <taxon>malvids</taxon>
        <taxon>Myrtales</taxon>
        <taxon>Myrtaceae</taxon>
        <taxon>Myrtoideae</taxon>
        <taxon>Eucalypteae</taxon>
        <taxon>Eucalyptus</taxon>
    </lineage>
</organism>
<evidence type="ECO:0000313" key="2">
    <source>
        <dbReference type="EMBL" id="KCW87021.1"/>
    </source>
</evidence>
<evidence type="ECO:0000256" key="1">
    <source>
        <dbReference type="SAM" id="Phobius"/>
    </source>
</evidence>
<accession>A0A059D9E9</accession>
<feature type="transmembrane region" description="Helical" evidence="1">
    <location>
        <begin position="52"/>
        <end position="75"/>
    </location>
</feature>
<dbReference type="EMBL" id="KK198754">
    <property type="protein sequence ID" value="KCW87021.1"/>
    <property type="molecule type" value="Genomic_DNA"/>
</dbReference>
<sequence>MPLPFVCRVAFCWPLPLTATGCSLALGVVNFGSFPFTIFLIIPILRLCSFRVINLFGLIIQPTFRLHCIFIYNFHRGILIPIIWLHCIRIWDLRLLIPILWLLIIWVGNCLGWDECRLKVFSREEICLLLFLTIYQYPQFIIRLQYSSVDMREFVIGHRCRVLEMVFNILPSFGIFVLENEMHFVGSTTFIRPKHYSVWRLIIKFLDFPSSILWTEVLQVCTATFKPVLEPDFIL</sequence>
<proteinExistence type="predicted"/>
<name>A0A059D9E9_EUCGR</name>